<organism evidence="6 7">
    <name type="scientific">Kibdelosporangium phytohabitans</name>
    <dbReference type="NCBI Taxonomy" id="860235"/>
    <lineage>
        <taxon>Bacteria</taxon>
        <taxon>Bacillati</taxon>
        <taxon>Actinomycetota</taxon>
        <taxon>Actinomycetes</taxon>
        <taxon>Pseudonocardiales</taxon>
        <taxon>Pseudonocardiaceae</taxon>
        <taxon>Kibdelosporangium</taxon>
    </lineage>
</organism>
<comment type="pathway">
    <text evidence="1">Ketone degradation; acetoin degradation.</text>
</comment>
<dbReference type="InterPro" id="IPR000286">
    <property type="entry name" value="HDACs"/>
</dbReference>
<evidence type="ECO:0000313" key="6">
    <source>
        <dbReference type="EMBL" id="ALG07952.1"/>
    </source>
</evidence>
<proteinExistence type="inferred from homology"/>
<evidence type="ECO:0000256" key="1">
    <source>
        <dbReference type="ARBA" id="ARBA00005101"/>
    </source>
</evidence>
<feature type="domain" description="Histone deacetylase" evidence="5">
    <location>
        <begin position="25"/>
        <end position="318"/>
    </location>
</feature>
<keyword evidence="4" id="KW-0006">Acetoin catabolism</keyword>
<dbReference type="PANTHER" id="PTHR10625">
    <property type="entry name" value="HISTONE DEACETYLASE HDAC1-RELATED"/>
    <property type="match status" value="1"/>
</dbReference>
<dbReference type="Gene3D" id="3.40.800.20">
    <property type="entry name" value="Histone deacetylase domain"/>
    <property type="match status" value="1"/>
</dbReference>
<evidence type="ECO:0000259" key="5">
    <source>
        <dbReference type="Pfam" id="PF00850"/>
    </source>
</evidence>
<dbReference type="GO" id="GO:0004407">
    <property type="term" value="F:histone deacetylase activity"/>
    <property type="evidence" value="ECO:0007669"/>
    <property type="project" value="TreeGrafter"/>
</dbReference>
<evidence type="ECO:0000256" key="2">
    <source>
        <dbReference type="ARBA" id="ARBA00005947"/>
    </source>
</evidence>
<dbReference type="PANTHER" id="PTHR10625:SF10">
    <property type="entry name" value="HISTONE DEACETYLASE HDAC1"/>
    <property type="match status" value="1"/>
</dbReference>
<dbReference type="CDD" id="cd09994">
    <property type="entry name" value="HDAC_AcuC_like"/>
    <property type="match status" value="1"/>
</dbReference>
<dbReference type="InterPro" id="IPR023801">
    <property type="entry name" value="His_deacetylse_dom"/>
</dbReference>
<reference evidence="6 7" key="1">
    <citation type="submission" date="2015-07" db="EMBL/GenBank/DDBJ databases">
        <title>Genome sequencing of Kibdelosporangium phytohabitans.</title>
        <authorList>
            <person name="Qin S."/>
            <person name="Xing K."/>
        </authorList>
    </citation>
    <scope>NUCLEOTIDE SEQUENCE [LARGE SCALE GENOMIC DNA]</scope>
    <source>
        <strain evidence="6 7">KLBMP1111</strain>
    </source>
</reference>
<evidence type="ECO:0000256" key="4">
    <source>
        <dbReference type="ARBA" id="ARBA00022627"/>
    </source>
</evidence>
<dbReference type="GO" id="GO:0045150">
    <property type="term" value="P:acetoin catabolic process"/>
    <property type="evidence" value="ECO:0007669"/>
    <property type="project" value="UniProtKB-UniPathway"/>
</dbReference>
<keyword evidence="7" id="KW-1185">Reference proteome</keyword>
<dbReference type="STRING" id="860235.AOZ06_14410"/>
<accession>A0A0N9I0D5</accession>
<gene>
    <name evidence="6" type="ORF">AOZ06_14410</name>
</gene>
<dbReference type="Pfam" id="PF00850">
    <property type="entry name" value="Hist_deacetyl"/>
    <property type="match status" value="1"/>
</dbReference>
<dbReference type="OrthoDB" id="9808367at2"/>
<dbReference type="AlphaFoldDB" id="A0A0N9I0D5"/>
<protein>
    <recommendedName>
        <fullName evidence="3">Acetoin utilization protein AcuC</fullName>
    </recommendedName>
</protein>
<dbReference type="EMBL" id="CP012752">
    <property type="protein sequence ID" value="ALG07952.1"/>
    <property type="molecule type" value="Genomic_DNA"/>
</dbReference>
<dbReference type="GO" id="GO:0040029">
    <property type="term" value="P:epigenetic regulation of gene expression"/>
    <property type="evidence" value="ECO:0007669"/>
    <property type="project" value="TreeGrafter"/>
</dbReference>
<comment type="similarity">
    <text evidence="2">Belongs to the histone deacetylase family.</text>
</comment>
<dbReference type="Proteomes" id="UP000063699">
    <property type="component" value="Chromosome"/>
</dbReference>
<dbReference type="UniPathway" id="UPA00040"/>
<dbReference type="InterPro" id="IPR003085">
    <property type="entry name" value="AcuC"/>
</dbReference>
<evidence type="ECO:0000256" key="3">
    <source>
        <dbReference type="ARBA" id="ARBA00020218"/>
    </source>
</evidence>
<dbReference type="PRINTS" id="PR01272">
    <property type="entry name" value="ACUCPROTEIN"/>
</dbReference>
<dbReference type="RefSeq" id="WP_054289862.1">
    <property type="nucleotide sequence ID" value="NZ_CP012752.1"/>
</dbReference>
<dbReference type="InterPro" id="IPR037138">
    <property type="entry name" value="His_deacetylse_dom_sf"/>
</dbReference>
<dbReference type="KEGG" id="kphy:AOZ06_14410"/>
<dbReference type="PRINTS" id="PR01270">
    <property type="entry name" value="HDASUPER"/>
</dbReference>
<dbReference type="SUPFAM" id="SSF52768">
    <property type="entry name" value="Arginase/deacetylase"/>
    <property type="match status" value="1"/>
</dbReference>
<name>A0A0N9I0D5_9PSEU</name>
<sequence>MGTPASGSSVVWDPALLGYDMGGDHPFNPVRLELTMALATQLGVLDGVEPLRPEPASDEEIGRIHDAEYIAAVREAPMVGWDVGHGLGTPDNPVFSNMHEATSLVVGASLLAAQRIASGATNRAINIAGGLHHAMRDRAAGFCVYNDCAVAISWLLDNGAERVAYIDVDVHHGDGTQAAFYDDPRVLTISLHQSPMTLFPGTGRVTELGGPGAQGTSVNIPLPPFTRDPAWQRAFHAVVPSLLKEFQPDVLVTQCGVDTHEEDPLAELHLSVDGHRETYRTLRSLADQYAGGKWLSMGGGGYQLLRVVPRSWTHLIATVLDRDIDPATPLPRDWVNDVLRRAPNATLPSTMGDGADVQYKPWDGATTEPVDAVIRDVRQAVFPLHGLDPADPRD</sequence>
<dbReference type="InterPro" id="IPR023696">
    <property type="entry name" value="Ureohydrolase_dom_sf"/>
</dbReference>
<evidence type="ECO:0000313" key="7">
    <source>
        <dbReference type="Proteomes" id="UP000063699"/>
    </source>
</evidence>